<dbReference type="EMBL" id="JAMTCG010000010">
    <property type="protein sequence ID" value="MCP2162971.1"/>
    <property type="molecule type" value="Genomic_DNA"/>
</dbReference>
<dbReference type="InterPro" id="IPR018547">
    <property type="entry name" value="AbiEi_C"/>
</dbReference>
<comment type="caution">
    <text evidence="2">The sequence shown here is derived from an EMBL/GenBank/DDBJ whole genome shotgun (WGS) entry which is preliminary data.</text>
</comment>
<proteinExistence type="predicted"/>
<dbReference type="Proteomes" id="UP001205740">
    <property type="component" value="Unassembled WGS sequence"/>
</dbReference>
<evidence type="ECO:0000313" key="2">
    <source>
        <dbReference type="EMBL" id="MCP2162971.1"/>
    </source>
</evidence>
<organism evidence="2 3">
    <name type="scientific">Williamsia serinedens</name>
    <dbReference type="NCBI Taxonomy" id="391736"/>
    <lineage>
        <taxon>Bacteria</taxon>
        <taxon>Bacillati</taxon>
        <taxon>Actinomycetota</taxon>
        <taxon>Actinomycetes</taxon>
        <taxon>Mycobacteriales</taxon>
        <taxon>Nocardiaceae</taxon>
        <taxon>Williamsia</taxon>
    </lineage>
</organism>
<protein>
    <submittedName>
        <fullName evidence="2">Transcriptional regulator, AbiEi antitoxin, Type IV TA system</fullName>
    </submittedName>
</protein>
<gene>
    <name evidence="2" type="ORF">LX12_004184</name>
</gene>
<evidence type="ECO:0000259" key="1">
    <source>
        <dbReference type="Pfam" id="PF09407"/>
    </source>
</evidence>
<feature type="domain" description="AbiEi antitoxin C-terminal" evidence="1">
    <location>
        <begin position="62"/>
        <end position="171"/>
    </location>
</feature>
<name>A0ABT1H732_9NOCA</name>
<sequence>MSIDNRPFALGDHGLPGDVGPRDIRRDFRMVHRGVYAEAASPLTAVETIRAGWLRAGPDSVVAGVSAAVLHGGTFFDHGATVELIRPPTGQGRRFNDVRIHRTEVNPADVVVIDGMPVTSPIRTAFDLGRRTPAWLALAHLDDLTRATDFDHMDLWRFVVAHPAVRNIRQLRGLVPWIDAGAESSGESWTRFLMLDGGLPKPETQVKVYDEAGVIIAKFDLAYRREKIGVEFDGFEYHYSEDQRLSNAARDRQTAALGWHTERRNSVQLSGDPGGFLAQLRGLLDARGRRRGR</sequence>
<dbReference type="Pfam" id="PF09407">
    <property type="entry name" value="AbiEi_1"/>
    <property type="match status" value="1"/>
</dbReference>
<reference evidence="2 3" key="1">
    <citation type="submission" date="2022-06" db="EMBL/GenBank/DDBJ databases">
        <title>Genomic Encyclopedia of Archaeal and Bacterial Type Strains, Phase II (KMG-II): from individual species to whole genera.</title>
        <authorList>
            <person name="Goeker M."/>
        </authorList>
    </citation>
    <scope>NUCLEOTIDE SEQUENCE [LARGE SCALE GENOMIC DNA]</scope>
    <source>
        <strain evidence="2 3">DSM 45037</strain>
    </source>
</reference>
<accession>A0ABT1H732</accession>
<evidence type="ECO:0000313" key="3">
    <source>
        <dbReference type="Proteomes" id="UP001205740"/>
    </source>
</evidence>
<dbReference type="RefSeq" id="WP_253656542.1">
    <property type="nucleotide sequence ID" value="NZ_BAAAOE010000007.1"/>
</dbReference>
<keyword evidence="3" id="KW-1185">Reference proteome</keyword>